<feature type="region of interest" description="Disordered" evidence="1">
    <location>
        <begin position="51"/>
        <end position="122"/>
    </location>
</feature>
<evidence type="ECO:0000313" key="3">
    <source>
        <dbReference type="Proteomes" id="UP000002497"/>
    </source>
</evidence>
<reference evidence="3" key="1">
    <citation type="journal article" date="2010" name="Genome Res.">
        <title>Population genomic sequencing of Coccidioides fungi reveals recent hybridization and transposon control.</title>
        <authorList>
            <person name="Neafsey D.E."/>
            <person name="Barker B.M."/>
            <person name="Sharpton T.J."/>
            <person name="Stajich J.E."/>
            <person name="Park D.J."/>
            <person name="Whiston E."/>
            <person name="Hung C.-Y."/>
            <person name="McMahan C."/>
            <person name="White J."/>
            <person name="Sykes S."/>
            <person name="Heiman D."/>
            <person name="Young S."/>
            <person name="Zeng Q."/>
            <person name="Abouelleil A."/>
            <person name="Aftuck L."/>
            <person name="Bessette D."/>
            <person name="Brown A."/>
            <person name="FitzGerald M."/>
            <person name="Lui A."/>
            <person name="Macdonald J.P."/>
            <person name="Priest M."/>
            <person name="Orbach M.J."/>
            <person name="Galgiani J.N."/>
            <person name="Kirkland T.N."/>
            <person name="Cole G.T."/>
            <person name="Birren B.W."/>
            <person name="Henn M.R."/>
            <person name="Taylor J.W."/>
            <person name="Rounsley S.D."/>
        </authorList>
    </citation>
    <scope>NUCLEOTIDE SEQUENCE [LARGE SCALE GENOMIC DNA]</scope>
    <source>
        <strain evidence="3">RMSCC 757 / Silveira</strain>
    </source>
</reference>
<feature type="compositionally biased region" description="Basic and acidic residues" evidence="1">
    <location>
        <begin position="61"/>
        <end position="72"/>
    </location>
</feature>
<feature type="compositionally biased region" description="Basic and acidic residues" evidence="1">
    <location>
        <begin position="81"/>
        <end position="92"/>
    </location>
</feature>
<dbReference type="AlphaFoldDB" id="E9D8H6"/>
<gene>
    <name evidence="2" type="ORF">CPSG_06128</name>
</gene>
<proteinExistence type="predicted"/>
<protein>
    <submittedName>
        <fullName evidence="2">Predicted protein</fullName>
    </submittedName>
</protein>
<evidence type="ECO:0000256" key="1">
    <source>
        <dbReference type="SAM" id="MobiDB-lite"/>
    </source>
</evidence>
<dbReference type="EMBL" id="GL636494">
    <property type="protein sequence ID" value="EFW17685.1"/>
    <property type="molecule type" value="Genomic_DNA"/>
</dbReference>
<dbReference type="VEuPathDB" id="FungiDB:CPSG_06128"/>
<evidence type="ECO:0000313" key="2">
    <source>
        <dbReference type="EMBL" id="EFW17685.1"/>
    </source>
</evidence>
<sequence length="122" mass="13409">MSNGRWKRKANDDIIIALEGLKQAGYELCHPQIHPTTIDADNSRLIQDTCDHSPEGVLPKKSMEARRPHVDGRFGPSNFARRGEPRLGRSAEKPGVGARLSASQLRAGEGDGRRDGGRRKSI</sequence>
<accession>E9D8H6</accession>
<keyword evidence="3" id="KW-1185">Reference proteome</keyword>
<name>E9D8H6_COCPS</name>
<dbReference type="Proteomes" id="UP000002497">
    <property type="component" value="Unassembled WGS sequence"/>
</dbReference>
<reference evidence="3" key="2">
    <citation type="submission" date="2010-03" db="EMBL/GenBank/DDBJ databases">
        <title>The genome sequence of Coccidioides posadasii strain Silveira.</title>
        <authorList>
            <consortium name="The Broad Institute Genome Sequencing Center for Infectious Disease"/>
            <person name="Neafsey D."/>
            <person name="Orbach M."/>
            <person name="Henn M.R."/>
            <person name="Cole G.T."/>
            <person name="Galgiani J."/>
            <person name="Gardner M.J."/>
            <person name="Kirkland T.N."/>
            <person name="Taylor J.W."/>
            <person name="Young S.K."/>
            <person name="Zeng Q."/>
            <person name="Koehrsen M."/>
            <person name="Alvarado L."/>
            <person name="Berlin A."/>
            <person name="Borenstein D."/>
            <person name="Chapman S.B."/>
            <person name="Chen Z."/>
            <person name="Engels R."/>
            <person name="Freedman E."/>
            <person name="Gellesch M."/>
            <person name="Goldberg J."/>
            <person name="Griggs A."/>
            <person name="Gujja S."/>
            <person name="Heilman E."/>
            <person name="Heiman D."/>
            <person name="Howarth C."/>
            <person name="Jen D."/>
            <person name="Larson L."/>
            <person name="Mehta T."/>
            <person name="Neiman D."/>
            <person name="Park D."/>
            <person name="Pearson M."/>
            <person name="Richards J."/>
            <person name="Roberts A."/>
            <person name="Saif S."/>
            <person name="Shea T."/>
            <person name="Shenoy N."/>
            <person name="Sisk P."/>
            <person name="Stolte C."/>
            <person name="Sykes S."/>
            <person name="Walk T."/>
            <person name="White J."/>
            <person name="Yandava C."/>
            <person name="Haas B."/>
            <person name="Nusbaum C."/>
            <person name="Birren B."/>
        </authorList>
    </citation>
    <scope>NUCLEOTIDE SEQUENCE [LARGE SCALE GENOMIC DNA]</scope>
    <source>
        <strain evidence="3">RMSCC 757 / Silveira</strain>
    </source>
</reference>
<dbReference type="HOGENOM" id="CLU_2026512_0_0_1"/>
<organism evidence="3">
    <name type="scientific">Coccidioides posadasii (strain RMSCC 757 / Silveira)</name>
    <name type="common">Valley fever fungus</name>
    <dbReference type="NCBI Taxonomy" id="443226"/>
    <lineage>
        <taxon>Eukaryota</taxon>
        <taxon>Fungi</taxon>
        <taxon>Dikarya</taxon>
        <taxon>Ascomycota</taxon>
        <taxon>Pezizomycotina</taxon>
        <taxon>Eurotiomycetes</taxon>
        <taxon>Eurotiomycetidae</taxon>
        <taxon>Onygenales</taxon>
        <taxon>Onygenaceae</taxon>
        <taxon>Coccidioides</taxon>
    </lineage>
</organism>